<evidence type="ECO:0000256" key="1">
    <source>
        <dbReference type="ARBA" id="ARBA00002901"/>
    </source>
</evidence>
<dbReference type="Pfam" id="PF00994">
    <property type="entry name" value="MoCF_biosynth"/>
    <property type="match status" value="1"/>
</dbReference>
<sequence>MVEIRTPIEVNDAIKHVMEFAKKGEKIYVSLEESHGYFLAEDLISDHPVPPFNRTRYDGFAVRAVDTEKASQEHPVELEVVAEIGAGSVFGKEVGDQEAVRIMTGAEIPPGCDAVVMLEEVTEWKREGKTVIEITRKLDHLENITLKGEDTKKGEVLVKKGTYINPGIMAVLATFGYKKVPVTKKPRVGIISTGSELLPVDAPLEPGKIRDSNAYMLIGQIERAGATPVSLGQFADDFELCYQQIVDALENVDILLTTGGVSVGDYDYIPAILEKLNANVLFNKIRMRPGSVTTVAEVDGKLLFGLSGNPSSCYVGFEIFARPVIRYYHTDKPFLQKIQVALGGEFANSNPFHRFVRGKLHFEEGNVVANPVGLDKPNIVTSLAEANVLILLPGGEIGYHQREKVTAILLDEQSGSTWEDWLNDLEECNL</sequence>
<keyword evidence="7 9" id="KW-0501">Molybdenum cofactor biosynthesis</keyword>
<protein>
    <recommendedName>
        <fullName evidence="5 9">Molybdopterin molybdenumtransferase</fullName>
        <ecNumber evidence="4 9">2.10.1.1</ecNumber>
    </recommendedName>
</protein>
<dbReference type="Pfam" id="PF03453">
    <property type="entry name" value="MoeA_N"/>
    <property type="match status" value="1"/>
</dbReference>
<dbReference type="InterPro" id="IPR038987">
    <property type="entry name" value="MoeA-like"/>
</dbReference>
<dbReference type="NCBIfam" id="NF045515">
    <property type="entry name" value="Glp_gephyrin"/>
    <property type="match status" value="1"/>
</dbReference>
<dbReference type="NCBIfam" id="TIGR00177">
    <property type="entry name" value="molyb_syn"/>
    <property type="match status" value="1"/>
</dbReference>
<keyword evidence="9" id="KW-0479">Metal-binding</keyword>
<keyword evidence="6 9" id="KW-0500">Molybdenum</keyword>
<keyword evidence="9" id="KW-0460">Magnesium</keyword>
<evidence type="ECO:0000256" key="4">
    <source>
        <dbReference type="ARBA" id="ARBA00013269"/>
    </source>
</evidence>
<dbReference type="Gene3D" id="2.170.190.11">
    <property type="entry name" value="Molybdopterin biosynthesis moea protein, domain 3"/>
    <property type="match status" value="1"/>
</dbReference>
<proteinExistence type="inferred from homology"/>
<dbReference type="Proteomes" id="UP001597221">
    <property type="component" value="Unassembled WGS sequence"/>
</dbReference>
<dbReference type="InterPro" id="IPR036135">
    <property type="entry name" value="MoeA_linker/N_sf"/>
</dbReference>
<evidence type="ECO:0000313" key="12">
    <source>
        <dbReference type="Proteomes" id="UP001597221"/>
    </source>
</evidence>
<comment type="similarity">
    <text evidence="3 9">Belongs to the MoeA family.</text>
</comment>
<evidence type="ECO:0000256" key="9">
    <source>
        <dbReference type="RuleBase" id="RU365090"/>
    </source>
</evidence>
<dbReference type="SUPFAM" id="SSF53218">
    <property type="entry name" value="Molybdenum cofactor biosynthesis proteins"/>
    <property type="match status" value="1"/>
</dbReference>
<comment type="cofactor">
    <cofactor evidence="9">
        <name>Mg(2+)</name>
        <dbReference type="ChEBI" id="CHEBI:18420"/>
    </cofactor>
</comment>
<evidence type="ECO:0000259" key="10">
    <source>
        <dbReference type="SMART" id="SM00852"/>
    </source>
</evidence>
<dbReference type="InterPro" id="IPR001453">
    <property type="entry name" value="MoaB/Mog_dom"/>
</dbReference>
<dbReference type="SMART" id="SM00852">
    <property type="entry name" value="MoCF_biosynth"/>
    <property type="match status" value="1"/>
</dbReference>
<dbReference type="Pfam" id="PF03454">
    <property type="entry name" value="MoeA_C"/>
    <property type="match status" value="1"/>
</dbReference>
<evidence type="ECO:0000256" key="5">
    <source>
        <dbReference type="ARBA" id="ARBA00021108"/>
    </source>
</evidence>
<evidence type="ECO:0000256" key="7">
    <source>
        <dbReference type="ARBA" id="ARBA00023150"/>
    </source>
</evidence>
<dbReference type="Gene3D" id="3.90.105.10">
    <property type="entry name" value="Molybdopterin biosynthesis moea protein, domain 2"/>
    <property type="match status" value="1"/>
</dbReference>
<evidence type="ECO:0000313" key="11">
    <source>
        <dbReference type="EMBL" id="MFD1609414.1"/>
    </source>
</evidence>
<dbReference type="Gene3D" id="3.40.980.10">
    <property type="entry name" value="MoaB/Mog-like domain"/>
    <property type="match status" value="1"/>
</dbReference>
<comment type="function">
    <text evidence="1 9">Catalyzes the insertion of molybdate into adenylated molybdopterin with the concomitant release of AMP.</text>
</comment>
<dbReference type="RefSeq" id="WP_379598859.1">
    <property type="nucleotide sequence ID" value="NZ_JBHUDE010000156.1"/>
</dbReference>
<dbReference type="InterPro" id="IPR005111">
    <property type="entry name" value="MoeA_C_domain_IV"/>
</dbReference>
<evidence type="ECO:0000256" key="8">
    <source>
        <dbReference type="ARBA" id="ARBA00047317"/>
    </source>
</evidence>
<name>A0ABW4HUX6_9BACI</name>
<dbReference type="InterPro" id="IPR005110">
    <property type="entry name" value="MoeA_linker/N"/>
</dbReference>
<comment type="caution">
    <text evidence="11">The sequence shown here is derived from an EMBL/GenBank/DDBJ whole genome shotgun (WGS) entry which is preliminary data.</text>
</comment>
<dbReference type="Gene3D" id="2.40.340.10">
    <property type="entry name" value="MoeA, C-terminal, domain IV"/>
    <property type="match status" value="1"/>
</dbReference>
<comment type="catalytic activity">
    <reaction evidence="8">
        <text>adenylyl-molybdopterin + molybdate = Mo-molybdopterin + AMP + H(+)</text>
        <dbReference type="Rhea" id="RHEA:35047"/>
        <dbReference type="ChEBI" id="CHEBI:15378"/>
        <dbReference type="ChEBI" id="CHEBI:36264"/>
        <dbReference type="ChEBI" id="CHEBI:62727"/>
        <dbReference type="ChEBI" id="CHEBI:71302"/>
        <dbReference type="ChEBI" id="CHEBI:456215"/>
        <dbReference type="EC" id="2.10.1.1"/>
    </reaction>
</comment>
<feature type="domain" description="MoaB/Mog" evidence="10">
    <location>
        <begin position="189"/>
        <end position="327"/>
    </location>
</feature>
<dbReference type="CDD" id="cd00887">
    <property type="entry name" value="MoeA"/>
    <property type="match status" value="1"/>
</dbReference>
<organism evidence="11 12">
    <name type="scientific">Oceanobacillus luteolus</name>
    <dbReference type="NCBI Taxonomy" id="1274358"/>
    <lineage>
        <taxon>Bacteria</taxon>
        <taxon>Bacillati</taxon>
        <taxon>Bacillota</taxon>
        <taxon>Bacilli</taxon>
        <taxon>Bacillales</taxon>
        <taxon>Bacillaceae</taxon>
        <taxon>Oceanobacillus</taxon>
    </lineage>
</organism>
<dbReference type="SUPFAM" id="SSF63882">
    <property type="entry name" value="MoeA N-terminal region -like"/>
    <property type="match status" value="1"/>
</dbReference>
<dbReference type="EMBL" id="JBHUDE010000156">
    <property type="protein sequence ID" value="MFD1609414.1"/>
    <property type="molecule type" value="Genomic_DNA"/>
</dbReference>
<keyword evidence="12" id="KW-1185">Reference proteome</keyword>
<dbReference type="PANTHER" id="PTHR10192:SF5">
    <property type="entry name" value="GEPHYRIN"/>
    <property type="match status" value="1"/>
</dbReference>
<evidence type="ECO:0000256" key="2">
    <source>
        <dbReference type="ARBA" id="ARBA00005046"/>
    </source>
</evidence>
<keyword evidence="9" id="KW-0808">Transferase</keyword>
<dbReference type="InterPro" id="IPR036425">
    <property type="entry name" value="MoaB/Mog-like_dom_sf"/>
</dbReference>
<evidence type="ECO:0000256" key="3">
    <source>
        <dbReference type="ARBA" id="ARBA00010763"/>
    </source>
</evidence>
<reference evidence="12" key="1">
    <citation type="journal article" date="2019" name="Int. J. Syst. Evol. Microbiol.">
        <title>The Global Catalogue of Microorganisms (GCM) 10K type strain sequencing project: providing services to taxonomists for standard genome sequencing and annotation.</title>
        <authorList>
            <consortium name="The Broad Institute Genomics Platform"/>
            <consortium name="The Broad Institute Genome Sequencing Center for Infectious Disease"/>
            <person name="Wu L."/>
            <person name="Ma J."/>
        </authorList>
    </citation>
    <scope>NUCLEOTIDE SEQUENCE [LARGE SCALE GENOMIC DNA]</scope>
    <source>
        <strain evidence="12">CGMCC 1.12376</strain>
    </source>
</reference>
<dbReference type="SUPFAM" id="SSF63867">
    <property type="entry name" value="MoeA C-terminal domain-like"/>
    <property type="match status" value="1"/>
</dbReference>
<gene>
    <name evidence="11" type="primary">glp</name>
    <name evidence="11" type="ORF">ACFSBH_17485</name>
</gene>
<dbReference type="EC" id="2.10.1.1" evidence="4 9"/>
<evidence type="ECO:0000256" key="6">
    <source>
        <dbReference type="ARBA" id="ARBA00022505"/>
    </source>
</evidence>
<dbReference type="PANTHER" id="PTHR10192">
    <property type="entry name" value="MOLYBDOPTERIN BIOSYNTHESIS PROTEIN"/>
    <property type="match status" value="1"/>
</dbReference>
<comment type="pathway">
    <text evidence="2 9">Cofactor biosynthesis; molybdopterin biosynthesis.</text>
</comment>
<dbReference type="InterPro" id="IPR036688">
    <property type="entry name" value="MoeA_C_domain_IV_sf"/>
</dbReference>
<accession>A0ABW4HUX6</accession>